<dbReference type="AlphaFoldDB" id="A0A0C2SD92"/>
<dbReference type="PATRIC" id="fig|889306.3.peg.308"/>
<dbReference type="GO" id="GO:0030151">
    <property type="term" value="F:molybdenum ion binding"/>
    <property type="evidence" value="ECO:0007669"/>
    <property type="project" value="InterPro"/>
</dbReference>
<dbReference type="Pfam" id="PF03476">
    <property type="entry name" value="MOSC_N"/>
    <property type="match status" value="1"/>
</dbReference>
<dbReference type="EMBL" id="JXRP01000006">
    <property type="protein sequence ID" value="KIL51934.1"/>
    <property type="molecule type" value="Genomic_DNA"/>
</dbReference>
<evidence type="ECO:0000313" key="2">
    <source>
        <dbReference type="EMBL" id="KIL51934.1"/>
    </source>
</evidence>
<dbReference type="RefSeq" id="WP_041085692.1">
    <property type="nucleotide sequence ID" value="NZ_JXRP01000006.1"/>
</dbReference>
<dbReference type="GO" id="GO:0030170">
    <property type="term" value="F:pyridoxal phosphate binding"/>
    <property type="evidence" value="ECO:0007669"/>
    <property type="project" value="InterPro"/>
</dbReference>
<dbReference type="PROSITE" id="PS51340">
    <property type="entry name" value="MOSC"/>
    <property type="match status" value="1"/>
</dbReference>
<dbReference type="Proteomes" id="UP000031938">
    <property type="component" value="Unassembled WGS sequence"/>
</dbReference>
<proteinExistence type="predicted"/>
<dbReference type="InterPro" id="IPR005302">
    <property type="entry name" value="MoCF_Sase_C"/>
</dbReference>
<feature type="domain" description="MOSC" evidence="1">
    <location>
        <begin position="93"/>
        <end position="240"/>
    </location>
</feature>
<dbReference type="Pfam" id="PF03473">
    <property type="entry name" value="MOSC"/>
    <property type="match status" value="1"/>
</dbReference>
<evidence type="ECO:0000313" key="3">
    <source>
        <dbReference type="Proteomes" id="UP000031938"/>
    </source>
</evidence>
<keyword evidence="3" id="KW-1185">Reference proteome</keyword>
<dbReference type="InterPro" id="IPR005303">
    <property type="entry name" value="MOCOS_middle"/>
</dbReference>
<gene>
    <name evidence="2" type="ORF">KP78_03040</name>
</gene>
<dbReference type="Gene3D" id="2.40.33.20">
    <property type="entry name" value="PK beta-barrel domain-like"/>
    <property type="match status" value="1"/>
</dbReference>
<organism evidence="2 3">
    <name type="scientific">Jeotgalibacillus soli</name>
    <dbReference type="NCBI Taxonomy" id="889306"/>
    <lineage>
        <taxon>Bacteria</taxon>
        <taxon>Bacillati</taxon>
        <taxon>Bacillota</taxon>
        <taxon>Bacilli</taxon>
        <taxon>Bacillales</taxon>
        <taxon>Caryophanaceae</taxon>
        <taxon>Jeotgalibacillus</taxon>
    </lineage>
</organism>
<dbReference type="GO" id="GO:0003824">
    <property type="term" value="F:catalytic activity"/>
    <property type="evidence" value="ECO:0007669"/>
    <property type="project" value="InterPro"/>
</dbReference>
<dbReference type="SUPFAM" id="SSF50800">
    <property type="entry name" value="PK beta-barrel domain-like"/>
    <property type="match status" value="1"/>
</dbReference>
<sequence>MLIGSMQEITRHPVKSFTGESVGRTKVMDYGLYGDRSHALMDETRPGEFLTITQFSGLAQYKAKFIGEESLLQYPQIEIITPNNRIFNWGDQALVDEIENLTKRRISLVEYKPAHVPFGAIEEENLLLVTDASLQRLKEIWGKEVDPRRFRPNLLIELNDKIPFVEETWFGKKLKIGKEVEIQLNRYCERCMIITVNPEDAKRDPSLLKTIGKERSNHFGVYASVIKTGEIQVGDEIYLLD</sequence>
<comment type="caution">
    <text evidence="2">The sequence shown here is derived from an EMBL/GenBank/DDBJ whole genome shotgun (WGS) entry which is preliminary data.</text>
</comment>
<evidence type="ECO:0000259" key="1">
    <source>
        <dbReference type="PROSITE" id="PS51340"/>
    </source>
</evidence>
<dbReference type="STRING" id="889306.KP78_03040"/>
<dbReference type="InterPro" id="IPR011037">
    <property type="entry name" value="Pyrv_Knase-like_insert_dom_sf"/>
</dbReference>
<accession>A0A0C2SD92</accession>
<protein>
    <submittedName>
        <fullName evidence="2">Sulfurase</fullName>
    </submittedName>
</protein>
<reference evidence="2 3" key="1">
    <citation type="submission" date="2015-01" db="EMBL/GenBank/DDBJ databases">
        <title>Genome sequencing of Jeotgalibacillus soli.</title>
        <authorList>
            <person name="Goh K.M."/>
            <person name="Chan K.-G."/>
            <person name="Yaakop A.S."/>
            <person name="Ee R."/>
            <person name="Gan H.M."/>
            <person name="Chan C.S."/>
        </authorList>
    </citation>
    <scope>NUCLEOTIDE SEQUENCE [LARGE SCALE GENOMIC DNA]</scope>
    <source>
        <strain evidence="2 3">P9</strain>
    </source>
</reference>
<name>A0A0C2SD92_9BACL</name>
<dbReference type="OrthoDB" id="581532at2"/>